<comment type="caution">
    <text evidence="2">The sequence shown here is derived from an EMBL/GenBank/DDBJ whole genome shotgun (WGS) entry which is preliminary data.</text>
</comment>
<feature type="compositionally biased region" description="Acidic residues" evidence="1">
    <location>
        <begin position="123"/>
        <end position="146"/>
    </location>
</feature>
<name>A0ABC8SG17_9AQUA</name>
<gene>
    <name evidence="2" type="ORF">ILEXP_LOCUS22321</name>
</gene>
<keyword evidence="3" id="KW-1185">Reference proteome</keyword>
<proteinExistence type="predicted"/>
<organism evidence="2 3">
    <name type="scientific">Ilex paraguariensis</name>
    <name type="common">yerba mate</name>
    <dbReference type="NCBI Taxonomy" id="185542"/>
    <lineage>
        <taxon>Eukaryota</taxon>
        <taxon>Viridiplantae</taxon>
        <taxon>Streptophyta</taxon>
        <taxon>Embryophyta</taxon>
        <taxon>Tracheophyta</taxon>
        <taxon>Spermatophyta</taxon>
        <taxon>Magnoliopsida</taxon>
        <taxon>eudicotyledons</taxon>
        <taxon>Gunneridae</taxon>
        <taxon>Pentapetalae</taxon>
        <taxon>asterids</taxon>
        <taxon>campanulids</taxon>
        <taxon>Aquifoliales</taxon>
        <taxon>Aquifoliaceae</taxon>
        <taxon>Ilex</taxon>
    </lineage>
</organism>
<evidence type="ECO:0000313" key="3">
    <source>
        <dbReference type="Proteomes" id="UP001642360"/>
    </source>
</evidence>
<reference evidence="2 3" key="1">
    <citation type="submission" date="2024-02" db="EMBL/GenBank/DDBJ databases">
        <authorList>
            <person name="Vignale AGUSTIN F."/>
            <person name="Sosa J E."/>
            <person name="Modenutti C."/>
        </authorList>
    </citation>
    <scope>NUCLEOTIDE SEQUENCE [LARGE SCALE GENOMIC DNA]</scope>
</reference>
<dbReference type="Proteomes" id="UP001642360">
    <property type="component" value="Unassembled WGS sequence"/>
</dbReference>
<dbReference type="EMBL" id="CAUOFW020002480">
    <property type="protein sequence ID" value="CAK9154018.1"/>
    <property type="molecule type" value="Genomic_DNA"/>
</dbReference>
<feature type="compositionally biased region" description="Basic and acidic residues" evidence="1">
    <location>
        <begin position="39"/>
        <end position="67"/>
    </location>
</feature>
<feature type="region of interest" description="Disordered" evidence="1">
    <location>
        <begin position="38"/>
        <end position="77"/>
    </location>
</feature>
<dbReference type="AlphaFoldDB" id="A0ABC8SG17"/>
<accession>A0ABC8SG17</accession>
<sequence>MGGVSGRWQKIMFEKDMKYCATCLKQGHDVLLCRKKKKEGGEGDGIQKDGRLSAKEQDGGGKMEKGKGAMFEVQKNRRKKEFKQKSMVPMVVVGNKFDVLEKVVEDSILGDMSAEVEKIQEDVPELENEEEVEKIQEDVPELENEEEKQADKQDFPSENGSFYIEHNFVNRRGSGFSLDDELGLIRRTDPPDKGYSSDVDALQSTVRVRRAQQKDGFSDESEGSLKVSYSVEASTRRRSGGSFCYAVAVCCAAVR</sequence>
<evidence type="ECO:0000313" key="2">
    <source>
        <dbReference type="EMBL" id="CAK9154018.1"/>
    </source>
</evidence>
<protein>
    <submittedName>
        <fullName evidence="2">Uncharacterized protein</fullName>
    </submittedName>
</protein>
<evidence type="ECO:0000256" key="1">
    <source>
        <dbReference type="SAM" id="MobiDB-lite"/>
    </source>
</evidence>
<feature type="region of interest" description="Disordered" evidence="1">
    <location>
        <begin position="123"/>
        <end position="159"/>
    </location>
</feature>